<dbReference type="EMBL" id="OY660886">
    <property type="protein sequence ID" value="CAJ1086659.1"/>
    <property type="molecule type" value="Genomic_DNA"/>
</dbReference>
<gene>
    <name evidence="2" type="ORF">XNOV1_A028094</name>
</gene>
<protein>
    <submittedName>
        <fullName evidence="2">Uncharacterized protein LOC121638256 isoform X2</fullName>
    </submittedName>
</protein>
<feature type="region of interest" description="Disordered" evidence="1">
    <location>
        <begin position="52"/>
        <end position="143"/>
    </location>
</feature>
<evidence type="ECO:0000313" key="2">
    <source>
        <dbReference type="EMBL" id="CAJ1086659.1"/>
    </source>
</evidence>
<dbReference type="AlphaFoldDB" id="A0AAV1HNA7"/>
<evidence type="ECO:0000256" key="1">
    <source>
        <dbReference type="SAM" id="MobiDB-lite"/>
    </source>
</evidence>
<feature type="compositionally biased region" description="Basic and acidic residues" evidence="1">
    <location>
        <begin position="119"/>
        <end position="143"/>
    </location>
</feature>
<keyword evidence="3" id="KW-1185">Reference proteome</keyword>
<accession>A0AAV1HNA7</accession>
<feature type="compositionally biased region" description="Low complexity" evidence="1">
    <location>
        <begin position="93"/>
        <end position="104"/>
    </location>
</feature>
<dbReference type="Proteomes" id="UP001178508">
    <property type="component" value="Chromosome 23"/>
</dbReference>
<reference evidence="2" key="1">
    <citation type="submission" date="2023-08" db="EMBL/GenBank/DDBJ databases">
        <authorList>
            <person name="Alioto T."/>
            <person name="Alioto T."/>
            <person name="Gomez Garrido J."/>
        </authorList>
    </citation>
    <scope>NUCLEOTIDE SEQUENCE</scope>
</reference>
<name>A0AAV1HNA7_XYRNO</name>
<proteinExistence type="predicted"/>
<sequence>MWCPLYSHTQYLILPRTGSGTEAGETTPGTWPYFQLMHKALKDKDSVKPLNLISTAGDVARNPEQQPDEETPHTSSGCCSRFPATFDPPPTTAPGTSSTPTPGSSKRKRNEVLEYIQDYTERQDKRQRELDKKEEEREDRKEKQLDQLIGILAKLAENSK</sequence>
<evidence type="ECO:0000313" key="3">
    <source>
        <dbReference type="Proteomes" id="UP001178508"/>
    </source>
</evidence>
<organism evidence="2 3">
    <name type="scientific">Xyrichtys novacula</name>
    <name type="common">Pearly razorfish</name>
    <name type="synonym">Hemipteronotus novacula</name>
    <dbReference type="NCBI Taxonomy" id="13765"/>
    <lineage>
        <taxon>Eukaryota</taxon>
        <taxon>Metazoa</taxon>
        <taxon>Chordata</taxon>
        <taxon>Craniata</taxon>
        <taxon>Vertebrata</taxon>
        <taxon>Euteleostomi</taxon>
        <taxon>Actinopterygii</taxon>
        <taxon>Neopterygii</taxon>
        <taxon>Teleostei</taxon>
        <taxon>Neoteleostei</taxon>
        <taxon>Acanthomorphata</taxon>
        <taxon>Eupercaria</taxon>
        <taxon>Labriformes</taxon>
        <taxon>Labridae</taxon>
        <taxon>Xyrichtys</taxon>
    </lineage>
</organism>